<dbReference type="EnsemblMetazoa" id="SCAU000854-RA">
    <property type="protein sequence ID" value="SCAU000854-PA"/>
    <property type="gene ID" value="SCAU000854"/>
</dbReference>
<evidence type="ECO:0000313" key="1">
    <source>
        <dbReference type="EnsemblMetazoa" id="SCAU000854-PA"/>
    </source>
</evidence>
<protein>
    <submittedName>
        <fullName evidence="1">Uncharacterized protein</fullName>
    </submittedName>
</protein>
<evidence type="ECO:0000313" key="2">
    <source>
        <dbReference type="Proteomes" id="UP000095300"/>
    </source>
</evidence>
<dbReference type="KEGG" id="scac:106088887"/>
<dbReference type="OrthoDB" id="8186940at2759"/>
<dbReference type="InterPro" id="IPR006631">
    <property type="entry name" value="DM4_12"/>
</dbReference>
<dbReference type="Proteomes" id="UP000095300">
    <property type="component" value="Unassembled WGS sequence"/>
</dbReference>
<proteinExistence type="predicted"/>
<keyword evidence="2" id="KW-1185">Reference proteome</keyword>
<reference evidence="1" key="1">
    <citation type="submission" date="2020-05" db="UniProtKB">
        <authorList>
            <consortium name="EnsemblMetazoa"/>
        </authorList>
    </citation>
    <scope>IDENTIFICATION</scope>
    <source>
        <strain evidence="1">USDA</strain>
    </source>
</reference>
<dbReference type="SMART" id="SM00718">
    <property type="entry name" value="DM4_12"/>
    <property type="match status" value="1"/>
</dbReference>
<dbReference type="VEuPathDB" id="VectorBase:SCAU000854"/>
<sequence length="174" mass="20357">MNYDLPYNLQNFVNLPIWEGEWGNRRRRNLEELQSQDNGKNTWWHIAAKYNELNDTQPKNHPSDFTAGELYHDLENLLTSYGFHDTCLLRSVCELARHPFDDAQQNLITEILTFLLTPSLHEAFSDSETMYREVYETAERRGFLHHNCADLYSECQEDLLTALTNVDMANNVNA</sequence>
<accession>A0A1I8NPC1</accession>
<name>A0A1I8NPC1_STOCA</name>
<gene>
    <name evidence="1" type="primary">106088887</name>
</gene>
<dbReference type="PANTHER" id="PTHR21398">
    <property type="entry name" value="AGAP007094-PA"/>
    <property type="match status" value="1"/>
</dbReference>
<organism evidence="1 2">
    <name type="scientific">Stomoxys calcitrans</name>
    <name type="common">Stable fly</name>
    <name type="synonym">Conops calcitrans</name>
    <dbReference type="NCBI Taxonomy" id="35570"/>
    <lineage>
        <taxon>Eukaryota</taxon>
        <taxon>Metazoa</taxon>
        <taxon>Ecdysozoa</taxon>
        <taxon>Arthropoda</taxon>
        <taxon>Hexapoda</taxon>
        <taxon>Insecta</taxon>
        <taxon>Pterygota</taxon>
        <taxon>Neoptera</taxon>
        <taxon>Endopterygota</taxon>
        <taxon>Diptera</taxon>
        <taxon>Brachycera</taxon>
        <taxon>Muscomorpha</taxon>
        <taxon>Muscoidea</taxon>
        <taxon>Muscidae</taxon>
        <taxon>Stomoxys</taxon>
    </lineage>
</organism>
<dbReference type="AlphaFoldDB" id="A0A1I8NPC1"/>
<dbReference type="Pfam" id="PF07841">
    <property type="entry name" value="DM4_12"/>
    <property type="match status" value="1"/>
</dbReference>
<dbReference type="PANTHER" id="PTHR21398:SF4">
    <property type="entry name" value="AGAP002980-PA"/>
    <property type="match status" value="1"/>
</dbReference>